<organism evidence="2 3">
    <name type="scientific">Candidatus Reidiella endopervernicosa</name>
    <dbReference type="NCBI Taxonomy" id="2738883"/>
    <lineage>
        <taxon>Bacteria</taxon>
        <taxon>Pseudomonadati</taxon>
        <taxon>Pseudomonadota</taxon>
        <taxon>Gammaproteobacteria</taxon>
        <taxon>Candidatus Reidiella</taxon>
    </lineage>
</organism>
<evidence type="ECO:0000256" key="1">
    <source>
        <dbReference type="SAM" id="MobiDB-lite"/>
    </source>
</evidence>
<proteinExistence type="predicted"/>
<reference evidence="2 3" key="1">
    <citation type="submission" date="2020-05" db="EMBL/GenBank/DDBJ databases">
        <title>Horizontal transmission and recombination maintain forever young bacterial symbiont genomes.</title>
        <authorList>
            <person name="Russell S.L."/>
            <person name="Pepper-Tunick E."/>
            <person name="Svedberg J."/>
            <person name="Byrne A."/>
            <person name="Ruelas Castillo J."/>
            <person name="Vollmers C."/>
            <person name="Beinart R.A."/>
            <person name="Corbett-Detig R."/>
        </authorList>
    </citation>
    <scope>NUCLEOTIDE SEQUENCE [LARGE SCALE GENOMIC DNA]</scope>
    <source>
        <strain evidence="2">Santa_Monica_outfall</strain>
    </source>
</reference>
<sequence>MMIKQQDKDLYVELAEMTENTGSFAQYHFNPLGTSAQPKSKRNGNENSSPKQQQNNGEALDWKLI</sequence>
<accession>A0A6N0HYG2</accession>
<gene>
    <name evidence="2" type="ORF">HUE57_14770</name>
</gene>
<dbReference type="Proteomes" id="UP000509658">
    <property type="component" value="Chromosome"/>
</dbReference>
<evidence type="ECO:0000313" key="2">
    <source>
        <dbReference type="EMBL" id="QKQ27403.1"/>
    </source>
</evidence>
<dbReference type="RefSeq" id="WP_174673460.1">
    <property type="nucleotide sequence ID" value="NZ_CP054491.1"/>
</dbReference>
<protein>
    <submittedName>
        <fullName evidence="2">Uncharacterized protein</fullName>
    </submittedName>
</protein>
<dbReference type="AlphaFoldDB" id="A0A6N0HYG2"/>
<feature type="compositionally biased region" description="Polar residues" evidence="1">
    <location>
        <begin position="45"/>
        <end position="57"/>
    </location>
</feature>
<dbReference type="EMBL" id="CP054491">
    <property type="protein sequence ID" value="QKQ27403.1"/>
    <property type="molecule type" value="Genomic_DNA"/>
</dbReference>
<dbReference type="KEGG" id="rev:HUE57_14770"/>
<keyword evidence="3" id="KW-1185">Reference proteome</keyword>
<feature type="region of interest" description="Disordered" evidence="1">
    <location>
        <begin position="25"/>
        <end position="65"/>
    </location>
</feature>
<name>A0A6N0HYG2_9GAMM</name>
<evidence type="ECO:0000313" key="3">
    <source>
        <dbReference type="Proteomes" id="UP000509658"/>
    </source>
</evidence>